<comment type="caution">
    <text evidence="1">The sequence shown here is derived from an EMBL/GenBank/DDBJ whole genome shotgun (WGS) entry which is preliminary data.</text>
</comment>
<proteinExistence type="predicted"/>
<name>A0AB35U3I4_9FIRM</name>
<protein>
    <submittedName>
        <fullName evidence="1">Uncharacterized protein</fullName>
    </submittedName>
</protein>
<dbReference type="RefSeq" id="WP_370596310.1">
    <property type="nucleotide sequence ID" value="NZ_JALBUR010000021.1"/>
</dbReference>
<evidence type="ECO:0000313" key="1">
    <source>
        <dbReference type="EMBL" id="MDX8420073.1"/>
    </source>
</evidence>
<organism evidence="1 2">
    <name type="scientific">Grylomicrobium aquisgranensis</name>
    <dbReference type="NCBI Taxonomy" id="2926318"/>
    <lineage>
        <taxon>Bacteria</taxon>
        <taxon>Bacillati</taxon>
        <taxon>Bacillota</taxon>
        <taxon>Erysipelotrichia</taxon>
        <taxon>Erysipelotrichales</taxon>
        <taxon>Erysipelotrichaceae</taxon>
        <taxon>Grylomicrobium</taxon>
    </lineage>
</organism>
<reference evidence="1 2" key="1">
    <citation type="submission" date="2022-03" db="EMBL/GenBank/DDBJ databases">
        <title>Novel taxa within the pig intestine.</title>
        <authorList>
            <person name="Wylensek D."/>
            <person name="Bishof K."/>
            <person name="Afrizal A."/>
            <person name="Clavel T."/>
        </authorList>
    </citation>
    <scope>NUCLEOTIDE SEQUENCE [LARGE SCALE GENOMIC DNA]</scope>
    <source>
        <strain evidence="1 2">CLA-KB-P133</strain>
    </source>
</reference>
<dbReference type="EMBL" id="JALBUR010000021">
    <property type="protein sequence ID" value="MDX8420073.1"/>
    <property type="molecule type" value="Genomic_DNA"/>
</dbReference>
<evidence type="ECO:0000313" key="2">
    <source>
        <dbReference type="Proteomes" id="UP001286174"/>
    </source>
</evidence>
<keyword evidence="2" id="KW-1185">Reference proteome</keyword>
<gene>
    <name evidence="1" type="ORF">MOZ60_08195</name>
</gene>
<dbReference type="Proteomes" id="UP001286174">
    <property type="component" value="Unassembled WGS sequence"/>
</dbReference>
<accession>A0AB35U3I4</accession>
<sequence length="58" mass="6598">MFAQSGVGLGGELHILDFRLTDEEMAQIARLNKGFRYYTRTEEALARFASWKPAYEAA</sequence>
<dbReference type="AlphaFoldDB" id="A0AB35U3I4"/>